<dbReference type="GO" id="GO:0032436">
    <property type="term" value="P:positive regulation of proteasomal ubiquitin-dependent protein catabolic process"/>
    <property type="evidence" value="ECO:0007669"/>
    <property type="project" value="TreeGrafter"/>
</dbReference>
<dbReference type="OrthoDB" id="5792074at2759"/>
<dbReference type="STRING" id="34508.A0A4U5MTC3"/>
<keyword evidence="4" id="KW-0418">Kinase</keyword>
<evidence type="ECO:0000256" key="2">
    <source>
        <dbReference type="ARBA" id="ARBA00022679"/>
    </source>
</evidence>
<dbReference type="PANTHER" id="PTHR24057">
    <property type="entry name" value="GLYCOGEN SYNTHASE KINASE-3 ALPHA"/>
    <property type="match status" value="1"/>
</dbReference>
<proteinExistence type="predicted"/>
<dbReference type="GO" id="GO:0090090">
    <property type="term" value="P:negative regulation of canonical Wnt signaling pathway"/>
    <property type="evidence" value="ECO:0007669"/>
    <property type="project" value="TreeGrafter"/>
</dbReference>
<dbReference type="PANTHER" id="PTHR24057:SF18">
    <property type="entry name" value="SERINE_THREONINE-PROTEIN KINASE R03D7.5-RELATED"/>
    <property type="match status" value="1"/>
</dbReference>
<keyword evidence="5" id="KW-0067">ATP-binding</keyword>
<dbReference type="EMBL" id="AZBU02000006">
    <property type="protein sequence ID" value="TKR72928.1"/>
    <property type="molecule type" value="Genomic_DNA"/>
</dbReference>
<feature type="region of interest" description="Disordered" evidence="6">
    <location>
        <begin position="26"/>
        <end position="50"/>
    </location>
</feature>
<keyword evidence="8" id="KW-1185">Reference proteome</keyword>
<evidence type="ECO:0000256" key="6">
    <source>
        <dbReference type="SAM" id="MobiDB-lite"/>
    </source>
</evidence>
<sequence>MVLDFLPTDLASTSWTLLVPDLRRAGLHPQPRHLPPRPKTIESDRRRRARPPELADFDSAKILKLGKANPAYQVTRYYRATELIFGSTAYTLTIGASLGGCVHRRRTLYRKKQARLVIDLLGYPTEEQIKAMGIRRPRFLRKIGRGLKNNFENEDLPSEAFDLVSNSLIYDPHLRLSATKALSIRSSTCLGRNQRQFGAAEVPSHISTSTLLNRLNKAINKEQW</sequence>
<gene>
    <name evidence="7" type="ORF">L596_020311</name>
</gene>
<organism evidence="7 8">
    <name type="scientific">Steinernema carpocapsae</name>
    <name type="common">Entomopathogenic nematode</name>
    <dbReference type="NCBI Taxonomy" id="34508"/>
    <lineage>
        <taxon>Eukaryota</taxon>
        <taxon>Metazoa</taxon>
        <taxon>Ecdysozoa</taxon>
        <taxon>Nematoda</taxon>
        <taxon>Chromadorea</taxon>
        <taxon>Rhabditida</taxon>
        <taxon>Tylenchina</taxon>
        <taxon>Panagrolaimomorpha</taxon>
        <taxon>Strongyloidoidea</taxon>
        <taxon>Steinernematidae</taxon>
        <taxon>Steinernema</taxon>
    </lineage>
</organism>
<evidence type="ECO:0000313" key="7">
    <source>
        <dbReference type="EMBL" id="TKR72928.1"/>
    </source>
</evidence>
<dbReference type="GO" id="GO:0007165">
    <property type="term" value="P:signal transduction"/>
    <property type="evidence" value="ECO:0007669"/>
    <property type="project" value="TreeGrafter"/>
</dbReference>
<keyword evidence="2" id="KW-0808">Transferase</keyword>
<dbReference type="GO" id="GO:0030424">
    <property type="term" value="C:axon"/>
    <property type="evidence" value="ECO:0007669"/>
    <property type="project" value="TreeGrafter"/>
</dbReference>
<dbReference type="SUPFAM" id="SSF56112">
    <property type="entry name" value="Protein kinase-like (PK-like)"/>
    <property type="match status" value="1"/>
</dbReference>
<keyword evidence="1" id="KW-0723">Serine/threonine-protein kinase</keyword>
<evidence type="ECO:0008006" key="9">
    <source>
        <dbReference type="Google" id="ProtNLM"/>
    </source>
</evidence>
<dbReference type="GO" id="GO:0005524">
    <property type="term" value="F:ATP binding"/>
    <property type="evidence" value="ECO:0007669"/>
    <property type="project" value="UniProtKB-KW"/>
</dbReference>
<accession>A0A4U5MTC3</accession>
<comment type="caution">
    <text evidence="7">The sequence shown here is derived from an EMBL/GenBank/DDBJ whole genome shotgun (WGS) entry which is preliminary data.</text>
</comment>
<dbReference type="InterPro" id="IPR011009">
    <property type="entry name" value="Kinase-like_dom_sf"/>
</dbReference>
<dbReference type="GO" id="GO:0030154">
    <property type="term" value="P:cell differentiation"/>
    <property type="evidence" value="ECO:0007669"/>
    <property type="project" value="TreeGrafter"/>
</dbReference>
<dbReference type="Proteomes" id="UP000298663">
    <property type="component" value="Unassembled WGS sequence"/>
</dbReference>
<evidence type="ECO:0000313" key="8">
    <source>
        <dbReference type="Proteomes" id="UP000298663"/>
    </source>
</evidence>
<evidence type="ECO:0000256" key="5">
    <source>
        <dbReference type="ARBA" id="ARBA00022840"/>
    </source>
</evidence>
<reference evidence="7 8" key="1">
    <citation type="journal article" date="2015" name="Genome Biol.">
        <title>Comparative genomics of Steinernema reveals deeply conserved gene regulatory networks.</title>
        <authorList>
            <person name="Dillman A.R."/>
            <person name="Macchietto M."/>
            <person name="Porter C.F."/>
            <person name="Rogers A."/>
            <person name="Williams B."/>
            <person name="Antoshechkin I."/>
            <person name="Lee M.M."/>
            <person name="Goodwin Z."/>
            <person name="Lu X."/>
            <person name="Lewis E.E."/>
            <person name="Goodrich-Blair H."/>
            <person name="Stock S.P."/>
            <person name="Adams B.J."/>
            <person name="Sternberg P.W."/>
            <person name="Mortazavi A."/>
        </authorList>
    </citation>
    <scope>NUCLEOTIDE SEQUENCE [LARGE SCALE GENOMIC DNA]</scope>
    <source>
        <strain evidence="7 8">ALL</strain>
    </source>
</reference>
<name>A0A4U5MTC3_STECR</name>
<dbReference type="GO" id="GO:0005634">
    <property type="term" value="C:nucleus"/>
    <property type="evidence" value="ECO:0007669"/>
    <property type="project" value="TreeGrafter"/>
</dbReference>
<dbReference type="InterPro" id="IPR050591">
    <property type="entry name" value="GSK-3"/>
</dbReference>
<dbReference type="GO" id="GO:0004674">
    <property type="term" value="F:protein serine/threonine kinase activity"/>
    <property type="evidence" value="ECO:0007669"/>
    <property type="project" value="UniProtKB-KW"/>
</dbReference>
<feature type="compositionally biased region" description="Basic and acidic residues" evidence="6">
    <location>
        <begin position="39"/>
        <end position="50"/>
    </location>
</feature>
<reference evidence="7 8" key="2">
    <citation type="journal article" date="2019" name="G3 (Bethesda)">
        <title>Hybrid Assembly of the Genome of the Entomopathogenic Nematode Steinernema carpocapsae Identifies the X-Chromosome.</title>
        <authorList>
            <person name="Serra L."/>
            <person name="Macchietto M."/>
            <person name="Macias-Munoz A."/>
            <person name="McGill C.J."/>
            <person name="Rodriguez I.M."/>
            <person name="Rodriguez B."/>
            <person name="Murad R."/>
            <person name="Mortazavi A."/>
        </authorList>
    </citation>
    <scope>NUCLEOTIDE SEQUENCE [LARGE SCALE GENOMIC DNA]</scope>
    <source>
        <strain evidence="7 8">ALL</strain>
    </source>
</reference>
<dbReference type="Gene3D" id="1.10.510.10">
    <property type="entry name" value="Transferase(Phosphotransferase) domain 1"/>
    <property type="match status" value="1"/>
</dbReference>
<protein>
    <recommendedName>
        <fullName evidence="9">Protein kinase domain-containing protein</fullName>
    </recommendedName>
</protein>
<keyword evidence="3" id="KW-0547">Nucleotide-binding</keyword>
<evidence type="ECO:0000256" key="4">
    <source>
        <dbReference type="ARBA" id="ARBA00022777"/>
    </source>
</evidence>
<evidence type="ECO:0000256" key="3">
    <source>
        <dbReference type="ARBA" id="ARBA00022741"/>
    </source>
</evidence>
<dbReference type="GO" id="GO:0070507">
    <property type="term" value="P:regulation of microtubule cytoskeleton organization"/>
    <property type="evidence" value="ECO:0007669"/>
    <property type="project" value="TreeGrafter"/>
</dbReference>
<dbReference type="GO" id="GO:0005829">
    <property type="term" value="C:cytosol"/>
    <property type="evidence" value="ECO:0007669"/>
    <property type="project" value="TreeGrafter"/>
</dbReference>
<evidence type="ECO:0000256" key="1">
    <source>
        <dbReference type="ARBA" id="ARBA00022527"/>
    </source>
</evidence>
<dbReference type="AlphaFoldDB" id="A0A4U5MTC3"/>